<evidence type="ECO:0000313" key="2">
    <source>
        <dbReference type="EMBL" id="RCX16769.1"/>
    </source>
</evidence>
<keyword evidence="1" id="KW-0812">Transmembrane</keyword>
<dbReference type="AlphaFoldDB" id="A0A369B5H7"/>
<evidence type="ECO:0000256" key="1">
    <source>
        <dbReference type="SAM" id="Phobius"/>
    </source>
</evidence>
<sequence>MMIGLALVPEGKESFEAIIPIGATLVVVSVILFAINVFVNVGPRAGVRKK</sequence>
<organism evidence="2 3">
    <name type="scientific">Fontibacillus phaseoli</name>
    <dbReference type="NCBI Taxonomy" id="1416533"/>
    <lineage>
        <taxon>Bacteria</taxon>
        <taxon>Bacillati</taxon>
        <taxon>Bacillota</taxon>
        <taxon>Bacilli</taxon>
        <taxon>Bacillales</taxon>
        <taxon>Paenibacillaceae</taxon>
        <taxon>Fontibacillus</taxon>
    </lineage>
</organism>
<feature type="transmembrane region" description="Helical" evidence="1">
    <location>
        <begin position="17"/>
        <end position="41"/>
    </location>
</feature>
<proteinExistence type="predicted"/>
<keyword evidence="1" id="KW-1133">Transmembrane helix</keyword>
<keyword evidence="1" id="KW-0472">Membrane</keyword>
<accession>A0A369B5H7</accession>
<name>A0A369B5H7_9BACL</name>
<protein>
    <submittedName>
        <fullName evidence="2">Uncharacterized protein</fullName>
    </submittedName>
</protein>
<comment type="caution">
    <text evidence="2">The sequence shown here is derived from an EMBL/GenBank/DDBJ whole genome shotgun (WGS) entry which is preliminary data.</text>
</comment>
<dbReference type="Proteomes" id="UP000253090">
    <property type="component" value="Unassembled WGS sequence"/>
</dbReference>
<reference evidence="2 3" key="1">
    <citation type="submission" date="2018-07" db="EMBL/GenBank/DDBJ databases">
        <title>Genomic Encyclopedia of Type Strains, Phase III (KMG-III): the genomes of soil and plant-associated and newly described type strains.</title>
        <authorList>
            <person name="Whitman W."/>
        </authorList>
    </citation>
    <scope>NUCLEOTIDE SEQUENCE [LARGE SCALE GENOMIC DNA]</scope>
    <source>
        <strain evidence="2 3">CECT 8333</strain>
    </source>
</reference>
<gene>
    <name evidence="2" type="ORF">DFP94_111116</name>
</gene>
<keyword evidence="3" id="KW-1185">Reference proteome</keyword>
<dbReference type="EMBL" id="QPJW01000011">
    <property type="protein sequence ID" value="RCX16769.1"/>
    <property type="molecule type" value="Genomic_DNA"/>
</dbReference>
<evidence type="ECO:0000313" key="3">
    <source>
        <dbReference type="Proteomes" id="UP000253090"/>
    </source>
</evidence>